<name>A0AAV7KAP4_9METZ</name>
<keyword evidence="4" id="KW-1185">Reference proteome</keyword>
<evidence type="ECO:0000313" key="3">
    <source>
        <dbReference type="EMBL" id="KAI6657356.1"/>
    </source>
</evidence>
<dbReference type="EMBL" id="JAKMXF010000111">
    <property type="protein sequence ID" value="KAI6657356.1"/>
    <property type="molecule type" value="Genomic_DNA"/>
</dbReference>
<protein>
    <submittedName>
        <fullName evidence="3">Uncharacterized protein</fullName>
    </submittedName>
</protein>
<sequence length="302" mass="32900">MSISDNITGSLACLGITSIVVVIHLVIDIILFILTFTSKVKSLYTYGTLVALPCLIIINILFLICFGLCCVGQCSTKIKCRKRRSELPFERSELPSYAEIPARGPAKNKRLQKPTPVIKSTNTHEPTPVIKSTNRQKPIPVIKSTNTQKPAPVIKSTNTQKPAPVIKSTNTQKPTPVIKSTNTQKRAIQPALLEKDILFSNQNIKRDNLVEIRVIPPVYYEIPALIPQTLPDSPDPDPDPVASKQPNSSVYDIPDSPAVPVAADSVHSDSPDPDPVVSKHPNSPVYDTPDSPVIVQPLSKGS</sequence>
<organism evidence="3 4">
    <name type="scientific">Oopsacas minuta</name>
    <dbReference type="NCBI Taxonomy" id="111878"/>
    <lineage>
        <taxon>Eukaryota</taxon>
        <taxon>Metazoa</taxon>
        <taxon>Porifera</taxon>
        <taxon>Hexactinellida</taxon>
        <taxon>Hexasterophora</taxon>
        <taxon>Lyssacinosida</taxon>
        <taxon>Leucopsacidae</taxon>
        <taxon>Oopsacas</taxon>
    </lineage>
</organism>
<proteinExistence type="predicted"/>
<keyword evidence="2" id="KW-1133">Transmembrane helix</keyword>
<evidence type="ECO:0000256" key="1">
    <source>
        <dbReference type="SAM" id="MobiDB-lite"/>
    </source>
</evidence>
<comment type="caution">
    <text evidence="3">The sequence shown here is derived from an EMBL/GenBank/DDBJ whole genome shotgun (WGS) entry which is preliminary data.</text>
</comment>
<keyword evidence="2" id="KW-0472">Membrane</keyword>
<reference evidence="3 4" key="1">
    <citation type="journal article" date="2023" name="BMC Biol.">
        <title>The compact genome of the sponge Oopsacas minuta (Hexactinellida) is lacking key metazoan core genes.</title>
        <authorList>
            <person name="Santini S."/>
            <person name="Schenkelaars Q."/>
            <person name="Jourda C."/>
            <person name="Duchesne M."/>
            <person name="Belahbib H."/>
            <person name="Rocher C."/>
            <person name="Selva M."/>
            <person name="Riesgo A."/>
            <person name="Vervoort M."/>
            <person name="Leys S.P."/>
            <person name="Kodjabachian L."/>
            <person name="Le Bivic A."/>
            <person name="Borchiellini C."/>
            <person name="Claverie J.M."/>
            <person name="Renard E."/>
        </authorList>
    </citation>
    <scope>NUCLEOTIDE SEQUENCE [LARGE SCALE GENOMIC DNA]</scope>
    <source>
        <strain evidence="3">SPO-2</strain>
    </source>
</reference>
<gene>
    <name evidence="3" type="ORF">LOD99_104</name>
</gene>
<feature type="region of interest" description="Disordered" evidence="1">
    <location>
        <begin position="163"/>
        <end position="183"/>
    </location>
</feature>
<dbReference type="AlphaFoldDB" id="A0AAV7KAP4"/>
<accession>A0AAV7KAP4</accession>
<feature type="region of interest" description="Disordered" evidence="1">
    <location>
        <begin position="229"/>
        <end position="302"/>
    </location>
</feature>
<dbReference type="Proteomes" id="UP001165289">
    <property type="component" value="Unassembled WGS sequence"/>
</dbReference>
<feature type="transmembrane region" description="Helical" evidence="2">
    <location>
        <begin position="49"/>
        <end position="74"/>
    </location>
</feature>
<evidence type="ECO:0000313" key="4">
    <source>
        <dbReference type="Proteomes" id="UP001165289"/>
    </source>
</evidence>
<keyword evidence="2" id="KW-0812">Transmembrane</keyword>
<feature type="transmembrane region" description="Helical" evidence="2">
    <location>
        <begin position="12"/>
        <end position="37"/>
    </location>
</feature>
<evidence type="ECO:0000256" key="2">
    <source>
        <dbReference type="SAM" id="Phobius"/>
    </source>
</evidence>